<protein>
    <recommendedName>
        <fullName evidence="6">Zn(2)-C6 fungal-type domain-containing protein</fullName>
    </recommendedName>
</protein>
<organism evidence="7 8">
    <name type="scientific">Staphylotrichum tortipilum</name>
    <dbReference type="NCBI Taxonomy" id="2831512"/>
    <lineage>
        <taxon>Eukaryota</taxon>
        <taxon>Fungi</taxon>
        <taxon>Dikarya</taxon>
        <taxon>Ascomycota</taxon>
        <taxon>Pezizomycotina</taxon>
        <taxon>Sordariomycetes</taxon>
        <taxon>Sordariomycetidae</taxon>
        <taxon>Sordariales</taxon>
        <taxon>Chaetomiaceae</taxon>
        <taxon>Staphylotrichum</taxon>
    </lineage>
</organism>
<proteinExistence type="predicted"/>
<dbReference type="InterPro" id="IPR050815">
    <property type="entry name" value="TF_fung"/>
</dbReference>
<dbReference type="CDD" id="cd00067">
    <property type="entry name" value="GAL4"/>
    <property type="match status" value="1"/>
</dbReference>
<keyword evidence="3" id="KW-0805">Transcription regulation</keyword>
<dbReference type="GO" id="GO:0005634">
    <property type="term" value="C:nucleus"/>
    <property type="evidence" value="ECO:0007669"/>
    <property type="project" value="UniProtKB-SubCell"/>
</dbReference>
<feature type="domain" description="Zn(2)-C6 fungal-type" evidence="6">
    <location>
        <begin position="8"/>
        <end position="37"/>
    </location>
</feature>
<keyword evidence="5" id="KW-0539">Nucleus</keyword>
<keyword evidence="2" id="KW-0479">Metal-binding</keyword>
<dbReference type="InterPro" id="IPR001138">
    <property type="entry name" value="Zn2Cys6_DnaBD"/>
</dbReference>
<dbReference type="GO" id="GO:0000981">
    <property type="term" value="F:DNA-binding transcription factor activity, RNA polymerase II-specific"/>
    <property type="evidence" value="ECO:0007669"/>
    <property type="project" value="InterPro"/>
</dbReference>
<evidence type="ECO:0000313" key="8">
    <source>
        <dbReference type="Proteomes" id="UP001303889"/>
    </source>
</evidence>
<dbReference type="PROSITE" id="PS50048">
    <property type="entry name" value="ZN2_CY6_FUNGAL_2"/>
    <property type="match status" value="1"/>
</dbReference>
<dbReference type="InterPro" id="IPR036864">
    <property type="entry name" value="Zn2-C6_fun-type_DNA-bd_sf"/>
</dbReference>
<feature type="non-terminal residue" evidence="7">
    <location>
        <position position="420"/>
    </location>
</feature>
<gene>
    <name evidence="7" type="ORF">C8A05DRAFT_31449</name>
</gene>
<sequence length="420" mass="47651">MAPNNQLACVSCKRLKRRCNKGIPCDMCQKNKYECRYRDPSDNDGLCDVLSTAKDIHSTAFSTLLEVMDTRKDVMAAVNAYFGRTGSWFHVVERDSLERRLDAEWENLPAQVSIIVLCMILLDNSFSPPGEKGITDAVYHSAKFLVGLAQVLLPISTETLQTQLLLAQYEFAQGLPDQAFSSLGTCITMARTLGWLDDGYWDALETSKWREYQRYSILWYTVVHLDNLLYIGYLRERHYPQRAETRFDPNTLVTRPERLDPRRASIFQLPFGGKALTCSNGELVFPETCSAHDLAFALATPHGQLPHEFVNLTMELLHHDAFPLGTDLLVPRESWEGDPLQTNGTLFTTEMLETVESQPEDSVGNLAPCWAVALRLAASLSFWVLKRSDLFSRSSEALKKLATRWKIAEREFEKLAPLWS</sequence>
<dbReference type="Pfam" id="PF00172">
    <property type="entry name" value="Zn_clus"/>
    <property type="match status" value="1"/>
</dbReference>
<keyword evidence="8" id="KW-1185">Reference proteome</keyword>
<dbReference type="Gene3D" id="4.10.240.10">
    <property type="entry name" value="Zn(2)-C6 fungal-type DNA-binding domain"/>
    <property type="match status" value="1"/>
</dbReference>
<dbReference type="SUPFAM" id="SSF57701">
    <property type="entry name" value="Zn2/Cys6 DNA-binding domain"/>
    <property type="match status" value="1"/>
</dbReference>
<comment type="subcellular location">
    <subcellularLocation>
        <location evidence="1">Nucleus</location>
    </subcellularLocation>
</comment>
<keyword evidence="4" id="KW-0804">Transcription</keyword>
<dbReference type="GO" id="GO:0008270">
    <property type="term" value="F:zinc ion binding"/>
    <property type="evidence" value="ECO:0007669"/>
    <property type="project" value="InterPro"/>
</dbReference>
<evidence type="ECO:0000256" key="2">
    <source>
        <dbReference type="ARBA" id="ARBA00022723"/>
    </source>
</evidence>
<dbReference type="Proteomes" id="UP001303889">
    <property type="component" value="Unassembled WGS sequence"/>
</dbReference>
<evidence type="ECO:0000256" key="3">
    <source>
        <dbReference type="ARBA" id="ARBA00023015"/>
    </source>
</evidence>
<reference evidence="7" key="2">
    <citation type="submission" date="2023-05" db="EMBL/GenBank/DDBJ databases">
        <authorList>
            <consortium name="Lawrence Berkeley National Laboratory"/>
            <person name="Steindorff A."/>
            <person name="Hensen N."/>
            <person name="Bonometti L."/>
            <person name="Westerberg I."/>
            <person name="Brannstrom I.O."/>
            <person name="Guillou S."/>
            <person name="Cros-Aarteil S."/>
            <person name="Calhoun S."/>
            <person name="Haridas S."/>
            <person name="Kuo A."/>
            <person name="Mondo S."/>
            <person name="Pangilinan J."/>
            <person name="Riley R."/>
            <person name="Labutti K."/>
            <person name="Andreopoulos B."/>
            <person name="Lipzen A."/>
            <person name="Chen C."/>
            <person name="Yanf M."/>
            <person name="Daum C."/>
            <person name="Ng V."/>
            <person name="Clum A."/>
            <person name="Ohm R."/>
            <person name="Martin F."/>
            <person name="Silar P."/>
            <person name="Natvig D."/>
            <person name="Lalanne C."/>
            <person name="Gautier V."/>
            <person name="Ament-Velasquez S.L."/>
            <person name="Kruys A."/>
            <person name="Hutchinson M.I."/>
            <person name="Powell A.J."/>
            <person name="Barry K."/>
            <person name="Miller A.N."/>
            <person name="Grigoriev I.V."/>
            <person name="Debuchy R."/>
            <person name="Gladieux P."/>
            <person name="Thoren M.H."/>
            <person name="Johannesson H."/>
        </authorList>
    </citation>
    <scope>NUCLEOTIDE SEQUENCE</scope>
    <source>
        <strain evidence="7">CBS 103.79</strain>
    </source>
</reference>
<dbReference type="AlphaFoldDB" id="A0AAN6MQS9"/>
<name>A0AAN6MQS9_9PEZI</name>
<dbReference type="PANTHER" id="PTHR47338">
    <property type="entry name" value="ZN(II)2CYS6 TRANSCRIPTION FACTOR (EUROFUNG)-RELATED"/>
    <property type="match status" value="1"/>
</dbReference>
<dbReference type="SMART" id="SM00066">
    <property type="entry name" value="GAL4"/>
    <property type="match status" value="1"/>
</dbReference>
<comment type="caution">
    <text evidence="7">The sequence shown here is derived from an EMBL/GenBank/DDBJ whole genome shotgun (WGS) entry which is preliminary data.</text>
</comment>
<evidence type="ECO:0000256" key="1">
    <source>
        <dbReference type="ARBA" id="ARBA00004123"/>
    </source>
</evidence>
<reference evidence="7" key="1">
    <citation type="journal article" date="2023" name="Mol. Phylogenet. Evol.">
        <title>Genome-scale phylogeny and comparative genomics of the fungal order Sordariales.</title>
        <authorList>
            <person name="Hensen N."/>
            <person name="Bonometti L."/>
            <person name="Westerberg I."/>
            <person name="Brannstrom I.O."/>
            <person name="Guillou S."/>
            <person name="Cros-Aarteil S."/>
            <person name="Calhoun S."/>
            <person name="Haridas S."/>
            <person name="Kuo A."/>
            <person name="Mondo S."/>
            <person name="Pangilinan J."/>
            <person name="Riley R."/>
            <person name="LaButti K."/>
            <person name="Andreopoulos B."/>
            <person name="Lipzen A."/>
            <person name="Chen C."/>
            <person name="Yan M."/>
            <person name="Daum C."/>
            <person name="Ng V."/>
            <person name="Clum A."/>
            <person name="Steindorff A."/>
            <person name="Ohm R.A."/>
            <person name="Martin F."/>
            <person name="Silar P."/>
            <person name="Natvig D.O."/>
            <person name="Lalanne C."/>
            <person name="Gautier V."/>
            <person name="Ament-Velasquez S.L."/>
            <person name="Kruys A."/>
            <person name="Hutchinson M.I."/>
            <person name="Powell A.J."/>
            <person name="Barry K."/>
            <person name="Miller A.N."/>
            <person name="Grigoriev I.V."/>
            <person name="Debuchy R."/>
            <person name="Gladieux P."/>
            <person name="Hiltunen Thoren M."/>
            <person name="Johannesson H."/>
        </authorList>
    </citation>
    <scope>NUCLEOTIDE SEQUENCE</scope>
    <source>
        <strain evidence="7">CBS 103.79</strain>
    </source>
</reference>
<evidence type="ECO:0000256" key="5">
    <source>
        <dbReference type="ARBA" id="ARBA00023242"/>
    </source>
</evidence>
<evidence type="ECO:0000256" key="4">
    <source>
        <dbReference type="ARBA" id="ARBA00023163"/>
    </source>
</evidence>
<accession>A0AAN6MQS9</accession>
<dbReference type="PROSITE" id="PS00463">
    <property type="entry name" value="ZN2_CY6_FUNGAL_1"/>
    <property type="match status" value="1"/>
</dbReference>
<evidence type="ECO:0000313" key="7">
    <source>
        <dbReference type="EMBL" id="KAK3904736.1"/>
    </source>
</evidence>
<dbReference type="PANTHER" id="PTHR47338:SF20">
    <property type="entry name" value="ZN(II)2CYS6 TRANSCRIPTION FACTOR (EUROFUNG)"/>
    <property type="match status" value="1"/>
</dbReference>
<dbReference type="EMBL" id="MU855385">
    <property type="protein sequence ID" value="KAK3904736.1"/>
    <property type="molecule type" value="Genomic_DNA"/>
</dbReference>
<dbReference type="CDD" id="cd12148">
    <property type="entry name" value="fungal_TF_MHR"/>
    <property type="match status" value="1"/>
</dbReference>
<evidence type="ECO:0000259" key="6">
    <source>
        <dbReference type="PROSITE" id="PS50048"/>
    </source>
</evidence>